<name>A0A6J5KXE7_9CAUD</name>
<reference evidence="1" key="1">
    <citation type="submission" date="2020-04" db="EMBL/GenBank/DDBJ databases">
        <authorList>
            <person name="Chiriac C."/>
            <person name="Salcher M."/>
            <person name="Ghai R."/>
            <person name="Kavagutti S V."/>
        </authorList>
    </citation>
    <scope>NUCLEOTIDE SEQUENCE</scope>
</reference>
<dbReference type="EMBL" id="LR796187">
    <property type="protein sequence ID" value="CAB4125905.1"/>
    <property type="molecule type" value="Genomic_DNA"/>
</dbReference>
<accession>A0A6J5KXE7</accession>
<evidence type="ECO:0000313" key="1">
    <source>
        <dbReference type="EMBL" id="CAB4125905.1"/>
    </source>
</evidence>
<proteinExistence type="predicted"/>
<gene>
    <name evidence="2" type="ORF">UFOVP181_333</name>
    <name evidence="1" type="ORF">UFOVP57_306</name>
</gene>
<dbReference type="InterPro" id="IPR022607">
    <property type="entry name" value="Phage_T4_Gp53_baseplate_wedge"/>
</dbReference>
<sequence>MATYNNTSPWYTTPFKQDYLDVLSIRPVSAEPDDILYTIQTQYAYRPDLLAYDLYGSAALWWVFIQRNLDVLQDPIFDFSPGTQIYLPKGNSLRSVLGI</sequence>
<protein>
    <submittedName>
        <fullName evidence="1">Baseplate wedge protein gp53, bacteriophage T4</fullName>
    </submittedName>
</protein>
<dbReference type="Pfam" id="PF11246">
    <property type="entry name" value="Phage_gp53"/>
    <property type="match status" value="1"/>
</dbReference>
<organism evidence="1">
    <name type="scientific">uncultured Caudovirales phage</name>
    <dbReference type="NCBI Taxonomy" id="2100421"/>
    <lineage>
        <taxon>Viruses</taxon>
        <taxon>Duplodnaviria</taxon>
        <taxon>Heunggongvirae</taxon>
        <taxon>Uroviricota</taxon>
        <taxon>Caudoviricetes</taxon>
        <taxon>Peduoviridae</taxon>
        <taxon>Maltschvirus</taxon>
        <taxon>Maltschvirus maltsch</taxon>
    </lineage>
</organism>
<evidence type="ECO:0000313" key="2">
    <source>
        <dbReference type="EMBL" id="CAB5209138.1"/>
    </source>
</evidence>
<dbReference type="EMBL" id="LR798231">
    <property type="protein sequence ID" value="CAB5209138.1"/>
    <property type="molecule type" value="Genomic_DNA"/>
</dbReference>